<dbReference type="Pfam" id="PF18198">
    <property type="entry name" value="AAA_lid_11"/>
    <property type="match status" value="1"/>
</dbReference>
<dbReference type="InterPro" id="IPR041466">
    <property type="entry name" value="Dynein_AAA5_ext"/>
</dbReference>
<dbReference type="InterPro" id="IPR027417">
    <property type="entry name" value="P-loop_NTPase"/>
</dbReference>
<dbReference type="InterPro" id="IPR042222">
    <property type="entry name" value="Dynein_2_N"/>
</dbReference>
<comment type="subunit">
    <text evidence="3">Consists of at least two heavy chains and a number of intermediate and light chains.</text>
</comment>
<dbReference type="Pfam" id="PF12775">
    <property type="entry name" value="AAA_7"/>
    <property type="match status" value="1"/>
</dbReference>
<dbReference type="PANTHER" id="PTHR45703:SF36">
    <property type="entry name" value="DYNEIN HEAVY CHAIN, CYTOPLASMIC"/>
    <property type="match status" value="1"/>
</dbReference>
<keyword evidence="8" id="KW-0547">Nucleotide-binding</keyword>
<evidence type="ECO:0000256" key="13">
    <source>
        <dbReference type="ARBA" id="ARBA00023212"/>
    </source>
</evidence>
<dbReference type="GO" id="GO:0007018">
    <property type="term" value="P:microtubule-based movement"/>
    <property type="evidence" value="ECO:0007669"/>
    <property type="project" value="InterPro"/>
</dbReference>
<evidence type="ECO:0000256" key="2">
    <source>
        <dbReference type="ARBA" id="ARBA00008887"/>
    </source>
</evidence>
<dbReference type="FunFam" id="1.20.1270.280:FF:000004">
    <property type="entry name" value="Cytoplasmic dynein heavy chain 2"/>
    <property type="match status" value="1"/>
</dbReference>
<dbReference type="Pfam" id="PF22597">
    <property type="entry name" value="DYN_lid"/>
    <property type="match status" value="1"/>
</dbReference>
<dbReference type="FunFam" id="3.40.50.300:FF:000071">
    <property type="entry name" value="Cytoplasmic dynein heavy chain 1"/>
    <property type="match status" value="1"/>
</dbReference>
<dbReference type="InterPro" id="IPR003593">
    <property type="entry name" value="AAA+_ATPase"/>
</dbReference>
<evidence type="ECO:0000256" key="12">
    <source>
        <dbReference type="ARBA" id="ARBA00023175"/>
    </source>
</evidence>
<dbReference type="Pfam" id="PF17852">
    <property type="entry name" value="Dynein_AAA_lid"/>
    <property type="match status" value="1"/>
</dbReference>
<feature type="coiled-coil region" evidence="14">
    <location>
        <begin position="2616"/>
        <end position="2643"/>
    </location>
</feature>
<evidence type="ECO:0000256" key="7">
    <source>
        <dbReference type="ARBA" id="ARBA00022737"/>
    </source>
</evidence>
<dbReference type="Proteomes" id="UP000887560">
    <property type="component" value="Unplaced"/>
</dbReference>
<evidence type="ECO:0000313" key="17">
    <source>
        <dbReference type="WBParaSite" id="scf7180000421697.g7618"/>
    </source>
</evidence>
<feature type="coiled-coil region" evidence="14">
    <location>
        <begin position="505"/>
        <end position="532"/>
    </location>
</feature>
<comment type="subcellular location">
    <subcellularLocation>
        <location evidence="1">Cytoplasm</location>
        <location evidence="1">Cytoskeleton</location>
    </subcellularLocation>
</comment>
<name>A0A915NU89_9BILA</name>
<dbReference type="FunFam" id="3.40.50.300:FF:000517">
    <property type="entry name" value="Cytoplasmic dynein heavy chain 1"/>
    <property type="match status" value="1"/>
</dbReference>
<dbReference type="InterPro" id="IPR035699">
    <property type="entry name" value="AAA_6"/>
</dbReference>
<dbReference type="CDD" id="cd00009">
    <property type="entry name" value="AAA"/>
    <property type="match status" value="2"/>
</dbReference>
<dbReference type="SMART" id="SM00382">
    <property type="entry name" value="AAA"/>
    <property type="match status" value="4"/>
</dbReference>
<dbReference type="FunFam" id="3.40.50.300:FF:000122">
    <property type="entry name" value="Cytoplasmic dynein 1 heavy chain"/>
    <property type="match status" value="1"/>
</dbReference>
<dbReference type="InterPro" id="IPR024317">
    <property type="entry name" value="Dynein_heavy_chain_D4_dom"/>
</dbReference>
<dbReference type="FunFam" id="3.10.490.20:FF:000004">
    <property type="entry name" value="Cytoplasmic dynein heavy chain 2"/>
    <property type="match status" value="1"/>
</dbReference>
<dbReference type="WBParaSite" id="scf7180000421697.g7618">
    <property type="protein sequence ID" value="scf7180000421697.g7618"/>
    <property type="gene ID" value="scf7180000421697.g7618"/>
</dbReference>
<dbReference type="Gene3D" id="1.10.287.2620">
    <property type="match status" value="1"/>
</dbReference>
<evidence type="ECO:0000256" key="9">
    <source>
        <dbReference type="ARBA" id="ARBA00022840"/>
    </source>
</evidence>
<evidence type="ECO:0000259" key="15">
    <source>
        <dbReference type="SMART" id="SM00382"/>
    </source>
</evidence>
<keyword evidence="6" id="KW-0493">Microtubule</keyword>
<evidence type="ECO:0000256" key="6">
    <source>
        <dbReference type="ARBA" id="ARBA00022701"/>
    </source>
</evidence>
<dbReference type="Gene3D" id="6.10.140.1060">
    <property type="match status" value="1"/>
</dbReference>
<dbReference type="InterPro" id="IPR043157">
    <property type="entry name" value="Dynein_AAA1S"/>
</dbReference>
<keyword evidence="10" id="KW-0243">Dynein</keyword>
<dbReference type="PANTHER" id="PTHR45703">
    <property type="entry name" value="DYNEIN HEAVY CHAIN"/>
    <property type="match status" value="1"/>
</dbReference>
<dbReference type="Gene3D" id="1.10.472.130">
    <property type="match status" value="1"/>
</dbReference>
<dbReference type="GO" id="GO:0005524">
    <property type="term" value="F:ATP binding"/>
    <property type="evidence" value="ECO:0007669"/>
    <property type="project" value="UniProtKB-KW"/>
</dbReference>
<feature type="domain" description="AAA+ ATPase" evidence="15">
    <location>
        <begin position="1093"/>
        <end position="1263"/>
    </location>
</feature>
<feature type="domain" description="AAA+ ATPase" evidence="15">
    <location>
        <begin position="1434"/>
        <end position="1584"/>
    </location>
</feature>
<dbReference type="FunFam" id="3.20.180.20:FF:000002">
    <property type="entry name" value="Cytoplasmic dynein heavy chain 1"/>
    <property type="match status" value="1"/>
</dbReference>
<dbReference type="Pfam" id="PF12774">
    <property type="entry name" value="AAA_6"/>
    <property type="match status" value="1"/>
</dbReference>
<dbReference type="InterPro" id="IPR041228">
    <property type="entry name" value="Dynein_C"/>
</dbReference>
<dbReference type="InterPro" id="IPR043160">
    <property type="entry name" value="Dynein_C_barrel"/>
</dbReference>
<dbReference type="Gene3D" id="1.20.58.1120">
    <property type="match status" value="1"/>
</dbReference>
<dbReference type="Gene3D" id="1.10.8.710">
    <property type="match status" value="1"/>
</dbReference>
<dbReference type="GO" id="GO:0008569">
    <property type="term" value="F:minus-end-directed microtubule motor activity"/>
    <property type="evidence" value="ECO:0007669"/>
    <property type="project" value="InterPro"/>
</dbReference>
<dbReference type="InterPro" id="IPR054354">
    <property type="entry name" value="DYNC2H1-like_lid"/>
</dbReference>
<evidence type="ECO:0000256" key="5">
    <source>
        <dbReference type="ARBA" id="ARBA00022490"/>
    </source>
</evidence>
<dbReference type="Gene3D" id="3.40.50.300">
    <property type="entry name" value="P-loop containing nucleotide triphosphate hydrolases"/>
    <property type="match status" value="5"/>
</dbReference>
<keyword evidence="5" id="KW-0963">Cytoplasm</keyword>
<dbReference type="InterPro" id="IPR042219">
    <property type="entry name" value="AAA_lid_11_sf"/>
</dbReference>
<keyword evidence="16" id="KW-1185">Reference proteome</keyword>
<keyword evidence="9" id="KW-0067">ATP-binding</keyword>
<keyword evidence="11 14" id="KW-0175">Coiled coil</keyword>
<dbReference type="Pfam" id="PF12780">
    <property type="entry name" value="AAA_8"/>
    <property type="match status" value="1"/>
</dbReference>
<evidence type="ECO:0000256" key="4">
    <source>
        <dbReference type="ARBA" id="ARBA00022197"/>
    </source>
</evidence>
<dbReference type="FunFam" id="1.20.920.20:FF:000002">
    <property type="entry name" value="Cytoplasmic dynein 1 heavy chain"/>
    <property type="match status" value="1"/>
</dbReference>
<dbReference type="Gene3D" id="1.20.920.30">
    <property type="match status" value="1"/>
</dbReference>
<dbReference type="Gene3D" id="1.10.8.1220">
    <property type="match status" value="1"/>
</dbReference>
<dbReference type="InterPro" id="IPR026983">
    <property type="entry name" value="DHC"/>
</dbReference>
<dbReference type="Gene3D" id="3.20.180.20">
    <property type="entry name" value="Dynein heavy chain, N-terminal domain 2"/>
    <property type="match status" value="1"/>
</dbReference>
<organism evidence="16 17">
    <name type="scientific">Meloidogyne floridensis</name>
    <dbReference type="NCBI Taxonomy" id="298350"/>
    <lineage>
        <taxon>Eukaryota</taxon>
        <taxon>Metazoa</taxon>
        <taxon>Ecdysozoa</taxon>
        <taxon>Nematoda</taxon>
        <taxon>Chromadorea</taxon>
        <taxon>Rhabditida</taxon>
        <taxon>Tylenchina</taxon>
        <taxon>Tylenchomorpha</taxon>
        <taxon>Tylenchoidea</taxon>
        <taxon>Meloidogynidae</taxon>
        <taxon>Meloidogyninae</taxon>
        <taxon>Meloidogyne</taxon>
    </lineage>
</organism>
<dbReference type="Gene3D" id="1.10.8.720">
    <property type="entry name" value="Region D6 of dynein motor"/>
    <property type="match status" value="1"/>
</dbReference>
<proteinExistence type="inferred from homology"/>
<feature type="coiled-coil region" evidence="14">
    <location>
        <begin position="2039"/>
        <end position="2129"/>
    </location>
</feature>
<dbReference type="Pfam" id="PF12777">
    <property type="entry name" value="MT"/>
    <property type="match status" value="1"/>
</dbReference>
<dbReference type="InterPro" id="IPR013602">
    <property type="entry name" value="Dynein_heavy_linker"/>
</dbReference>
<dbReference type="GO" id="GO:0030286">
    <property type="term" value="C:dynein complex"/>
    <property type="evidence" value="ECO:0007669"/>
    <property type="project" value="UniProtKB-KW"/>
</dbReference>
<evidence type="ECO:0000256" key="3">
    <source>
        <dbReference type="ARBA" id="ARBA00011655"/>
    </source>
</evidence>
<evidence type="ECO:0000256" key="1">
    <source>
        <dbReference type="ARBA" id="ARBA00004245"/>
    </source>
</evidence>
<dbReference type="Pfam" id="PF08393">
    <property type="entry name" value="DHC_N2"/>
    <property type="match status" value="1"/>
</dbReference>
<evidence type="ECO:0000313" key="16">
    <source>
        <dbReference type="Proteomes" id="UP000887560"/>
    </source>
</evidence>
<evidence type="ECO:0000256" key="14">
    <source>
        <dbReference type="SAM" id="Coils"/>
    </source>
</evidence>
<evidence type="ECO:0000256" key="11">
    <source>
        <dbReference type="ARBA" id="ARBA00023054"/>
    </source>
</evidence>
<keyword evidence="13" id="KW-0206">Cytoskeleton</keyword>
<dbReference type="InterPro" id="IPR004273">
    <property type="entry name" value="Dynein_heavy_D6_P-loop"/>
</dbReference>
<dbReference type="Pfam" id="PF18199">
    <property type="entry name" value="Dynein_C"/>
    <property type="match status" value="1"/>
</dbReference>
<keyword evidence="7" id="KW-0677">Repeat</keyword>
<dbReference type="InterPro" id="IPR042228">
    <property type="entry name" value="Dynein_linker_3"/>
</dbReference>
<dbReference type="GO" id="GO:0050793">
    <property type="term" value="P:regulation of developmental process"/>
    <property type="evidence" value="ECO:0007669"/>
    <property type="project" value="UniProtKB-ARBA"/>
</dbReference>
<accession>A0A915NU89</accession>
<dbReference type="Pfam" id="PF03028">
    <property type="entry name" value="Dynein_heavy"/>
    <property type="match status" value="1"/>
</dbReference>
<comment type="similarity">
    <text evidence="2">Belongs to the dynein heavy chain family.</text>
</comment>
<evidence type="ECO:0000256" key="10">
    <source>
        <dbReference type="ARBA" id="ARBA00023017"/>
    </source>
</evidence>
<dbReference type="GO" id="GO:0005874">
    <property type="term" value="C:microtubule"/>
    <property type="evidence" value="ECO:0007669"/>
    <property type="project" value="UniProtKB-KW"/>
</dbReference>
<dbReference type="FunFam" id="1.20.58.1120:FF:000013">
    <property type="entry name" value="Dynein heavy chain-like protein"/>
    <property type="match status" value="1"/>
</dbReference>
<dbReference type="FunFam" id="1.10.287.2620:FF:000001">
    <property type="entry name" value="Cytoplasmic dynein heavy chain 1"/>
    <property type="match status" value="1"/>
</dbReference>
<feature type="domain" description="AAA+ ATPase" evidence="15">
    <location>
        <begin position="801"/>
        <end position="894"/>
    </location>
</feature>
<dbReference type="SUPFAM" id="SSF52540">
    <property type="entry name" value="P-loop containing nucleoside triphosphate hydrolases"/>
    <property type="match status" value="4"/>
</dbReference>
<feature type="domain" description="AAA+ ATPase" evidence="15">
    <location>
        <begin position="1777"/>
        <end position="1938"/>
    </location>
</feature>
<feature type="coiled-coil region" evidence="14">
    <location>
        <begin position="2249"/>
        <end position="2325"/>
    </location>
</feature>
<sequence>MVDSPESQHKIFPFSVDYSRVQSKIAMKYDYWQKEVLSKFGNFLGTSMQDFFAYISTARSELESQSIDSTNTSDTVALITQVQNLKKHIIPFKEKVSSYCTGQKLLNNHRFTFPPSWLYAENVEGEWSALMDVLERKNTAIQTQITNLQTRIHEEDKLLEKHINELINEWNKSRPVKGAIRPKDALAILINFEDKFKRLKDEQENIVKAKNALEISESVVSINQQSASKLELAIEELEDLSCVWKSLLPIYNNLDELKEIPWHSIQPRKLRQNLEEQLGKLRNLPSHYKQYDAYAHVKSLLQNYLKMNLLIMELKSEALKDRHWRTLMKEMGVNWVLSELTLGKVWSVDLQRHEHAVREVLLTAQGELALEEFIRQVKDYWTDYTLDLVGYQQKTRLIRGWDDLFNKLKEHMNSLNQMKLSSYYKQFEEDALSWEDKLNRINALFDVWIDVQRRWVYLEGLFTGSADIAHLLPSETSRFNQVSTEFLGLMRKVSQSPRILEVVHIQGAQKILERLADLLSKIQKALGEYLERERNSFPRFYFVGDEDLLEILGNSKDLVRVQKHFKKMFSGIVAVEHDTEKNLIKAISSREGETVSLTTPIDLIKNSKINDWLRLMEREMQATLAEMLSISLNKFFVYDVQKIKMEEYINWIEEYPSQIVCLAMDVWWTNAIEMCLKNGETLSKVAGLVEKLLSLLSNSVLCDQPRITRLKIINLITAFIHKKGIIRDLLKNDVKTINDYNWLKNLRVYFEANTKKCVIKMSNAVFYYGFEYLGIQEKLVQTPLTDRCYLTMTQALHFRFGGSPFGPAGTGKTESVKALGHQLGCFVLVFNCDETFDFQAVGRILVGLCQVGAWGCFDEFNRLEERMLSAVSQQIQAIQETIRSGGNMKVDLIGKNLTVNENMAIFITMNPGYSGRSNLPDNLKQLFRSFAMTAPDSGLIAEVMLSSQGFQSAEILSNKIEQLSSQCHYDFGLRALKNVLVSAGNIKREAIQNTNESNMEADASLQISEQQILIQSVCETLTPKLVSEDITLLQSLLHDVFPEVDYQQKSMETLREEIIRIATQEHYCCSTDVGEKGSLWMEKVLQVYQITNLNHGLMLVGSSGSGKSSAWKILLKSLEKLENVEGVSHVIDAKAMSKDSLYGVLDPNTREWTDGLFTHIIRKIVDNVRGEASRRQWIIFDGDVDPEWVENLNSVLDDNKLLTLPNGERLAIPPNVRIIFEVADLKYATMATVSRCGMVWFSEDVVTSDMLFERYHLQLRNIPLFIENPSNSLKLQEICADLLSDHMKGGGLIPLALNFTIEQLDHIMYPSKQRLLMSFFSMMNFSIKQLLQYDADHPDFPPTTEQVENFIGRSMLINLIWSFSGDGNWKSRKALSDFLPLIDFYVPPTGDWTPWSDKVPQIEIQSDKIVDTSTVIPTMDTVRHESLLNTWLNERKPLILCGPPGSGKTMTLLSALRSFPDMDVINVNFSSSTTPELLLKNFDHYCEYRRTPNGVVLSPIQITRWLVIFCDEINLPQLDKYGTQRVISFMRQLVEQNGFYRTSDKSWVSLERIQFVGACNPPTDPGRNPLSSRFLRHVPVIYVDYPGETSLIQIYGTFARAMLRPITQLHGKDVPLTDAIVEFYQRSQEHFTQDDQPHYVYSPRELTRWVRGINEAIAPMDGITTNDLVRLWAHEALRLFQDRLVYDEERKWTEDLVDEIAGKYFAGSCDLREALERPILYSSWLKKKYSPVSQKELADHVIHRLKQYNEEEIDVGIVLYDQMLDHLLRIDRVFRQPQGHLLLIGVSGSGKTTLSRFVAWMNGYSVVQLKVHSKYKGSDFDEDVRLVLRRAGCKGEKICFIMDESNMLETGFLERLNTLLANGEVPGLFEGDDYNTLLNQIKEGAQRQGQMPDSPEELYKWFTQQIVQNLHIVFTMNPSGDGLRARASTSPALFNRCVLNWFGDWSNASLYQVGDQLTSMFEIDKTDYVPPAAMEHCCDRLPTEIYYRDAVVNSFVHIHNEVQRTNDVESRKGHRVMAVTPRHYLDFIKHFTTLFKRKREELTEEKIHLENGLKKIQETEKEVTELKSSLSQKSEELRTKQKQANEKLQQMLADQREAENEKKKSETLQEQIRNEKKMIEIKKAEVEKELADVLPAVEEAKSAVSGIKKQQLVEVRSMASPPKAVQLAVEAICLLLGEKVSSWRDIRGILVKEDFIPRIVQFNTEAITPEITEKMKPFVNNPDWEYEKVLRASQACGPLVKWSKAQLSYAKMLNKVEPLNNELSRLQQDASQKAHAGGEVKRKIEELEERIQKLKDEYAQLIAEAENIKQNLAAVQKKVDRSTQLLSSLRVECDRWQASREGFSQQNATLVGDVLLSAAFLSYSGYYDQYLRDKLFHKWMNILQTADVVFRHELARIEYLSTADERQQWYTNGMPKDELCTENAIMLHNFNRFPLIIDPNGQSIDYICKEFSSNNRDQKITVQKTSFNDNSFRKTLESALRFGTTLLVQDVESYDPILNPVLNREVKKASGRVLITIGDQDIDLSPAFKIFLFTRDSSVEFPSDVCSRVTFVNFTITKTSLELQCLNQVLHSERPDIEEKRNNLLKLQGEFAVKLRQLEKALLNALNDSKGKILDDDSVIATLEKLKNEAKEVQKKSSETDEVIKEVDRVSQEYNKLATACSYIYMMLHQLEEIHLLYNYSLDFLLDIFTNALKSPRLSGVKDHHTRLSIILQDLFSLTYSRVSHGMMHIDKILLALLLLRIYLRCTSSNKFEEEFDYLLLYSSKLQLKSATNQNLKQIVISPLNEQQIASLISLSRLPAFKECIDKFKTSVTTEDLTEWLRSDQPENSVPEIWTTKELGNPITKALNEFIVIYTLRPDRLLASAHLLICATFGNEFMLQDKVLNLREVIENEIKSKVPVLLCSAVGYDVSGRVEDLAVEMNNKDMISIAIGSSEGFDQADKALDSSSRNGRWMLLKNVHLATDWLTHLEKKLHNLKPHNNFRLFLTAEINSKLPVSMIQASRVLVFEPSTGLKANLLRSISSISPQKIAKNPAERSRLYFLLCWFHAIVQERLRYQPLGWANSYEFSDADLRVACDTLDQSVDEIAQGRSNVKPSKLPWLALRSLLSQCIYDIDGNSTPLVVPDETSTKDSLINWVHQIKAAQMPSWIGLPNNAEKVLLTERGQELLRKMLKMSDDELAYDEIDSSLQNKVAPSWMVVLKEHCQAWLAEFPKEICKLRRTKENVKDPIFRFFEREINLGSRLLNEIRKDLIELLEICDGRHKQNNHTRELIAALVKSKQVPQSWKQYTTPRDVIAHEWMNDLKERVKQLDRLSRSNNLKAESIWLGGMFFPEAYITATRQFVAQTNGWSLEQLNMHVRAVGKGVDQQKQQQGPTSFSLTGLRAVGINCESPNKIKLTDCIHSEVDKLQFVWTLEKQKEKEVVSVPVYLYSNRAQFLFELYFVPVNFDKALLSQRGVALLTNSSF</sequence>
<dbReference type="Pfam" id="PF12781">
    <property type="entry name" value="AAA_9"/>
    <property type="match status" value="1"/>
</dbReference>
<dbReference type="InterPro" id="IPR035706">
    <property type="entry name" value="AAA_9"/>
</dbReference>
<dbReference type="FunFam" id="3.40.50.300:FF:000373">
    <property type="entry name" value="Cytoplasmic dynein heavy chain 2"/>
    <property type="match status" value="1"/>
</dbReference>
<dbReference type="FunFam" id="1.20.140.100:FF:000002">
    <property type="entry name" value="Cytoplasmic dynein heavy chain 1"/>
    <property type="match status" value="1"/>
</dbReference>
<reference evidence="17" key="1">
    <citation type="submission" date="2022-11" db="UniProtKB">
        <authorList>
            <consortium name="WormBaseParasite"/>
        </authorList>
    </citation>
    <scope>IDENTIFICATION</scope>
</reference>
<dbReference type="InterPro" id="IPR041658">
    <property type="entry name" value="AAA_lid_11"/>
</dbReference>
<dbReference type="InterPro" id="IPR024743">
    <property type="entry name" value="Dynein_HC_stalk"/>
</dbReference>
<dbReference type="Gene3D" id="1.20.1270.280">
    <property type="match status" value="1"/>
</dbReference>
<evidence type="ECO:0000256" key="8">
    <source>
        <dbReference type="ARBA" id="ARBA00022741"/>
    </source>
</evidence>
<keyword evidence="12" id="KW-0505">Motor protein</keyword>
<dbReference type="GO" id="GO:0051959">
    <property type="term" value="F:dynein light intermediate chain binding"/>
    <property type="evidence" value="ECO:0007669"/>
    <property type="project" value="InterPro"/>
</dbReference>
<dbReference type="GO" id="GO:0045505">
    <property type="term" value="F:dynein intermediate chain binding"/>
    <property type="evidence" value="ECO:0007669"/>
    <property type="project" value="InterPro"/>
</dbReference>
<dbReference type="Gene3D" id="1.20.140.100">
    <property type="entry name" value="Dynein heavy chain, N-terminal domain 2"/>
    <property type="match status" value="1"/>
</dbReference>
<protein>
    <recommendedName>
        <fullName evidence="4">Dynein heavy chain, cytoplasmic</fullName>
    </recommendedName>
</protein>
<feature type="coiled-coil region" evidence="14">
    <location>
        <begin position="131"/>
        <end position="165"/>
    </location>
</feature>
<dbReference type="Gene3D" id="1.20.920.20">
    <property type="match status" value="1"/>
</dbReference>
<dbReference type="Gene3D" id="3.10.490.20">
    <property type="match status" value="1"/>
</dbReference>